<evidence type="ECO:0000259" key="14">
    <source>
        <dbReference type="Pfam" id="PF00137"/>
    </source>
</evidence>
<evidence type="ECO:0000256" key="9">
    <source>
        <dbReference type="ARBA" id="ARBA00023121"/>
    </source>
</evidence>
<comment type="subcellular location">
    <subcellularLocation>
        <location evidence="13">Cell membrane</location>
        <topology evidence="13">Multi-pass membrane protein</topology>
    </subcellularLocation>
    <subcellularLocation>
        <location evidence="1">Membrane</location>
        <topology evidence="1">Multi-pass membrane protein</topology>
    </subcellularLocation>
</comment>
<keyword evidence="5 13" id="KW-0812">Transmembrane</keyword>
<keyword evidence="8 13" id="KW-0406">Ion transport</keyword>
<accession>A0ABN4HPS7</accession>
<evidence type="ECO:0000256" key="1">
    <source>
        <dbReference type="ARBA" id="ARBA00004141"/>
    </source>
</evidence>
<comment type="function">
    <text evidence="13">Key component of the F(0) channel; it plays a direct role in translocation across the membrane. A homomeric c-ring of between 10-14 subunits forms the central stalk rotor element with the F(1) delta and epsilon subunits.</text>
</comment>
<evidence type="ECO:0000313" key="16">
    <source>
        <dbReference type="Proteomes" id="UP000063965"/>
    </source>
</evidence>
<dbReference type="PROSITE" id="PS00605">
    <property type="entry name" value="ATPASE_C"/>
    <property type="match status" value="1"/>
</dbReference>
<reference evidence="15 16" key="1">
    <citation type="journal article" date="2015" name="Genome Biol. Evol.">
        <title>Distinctive Genome Reduction Rates Revealed by Genomic Analyses of Two Coxiella-Like Endosymbionts in Ticks.</title>
        <authorList>
            <person name="Gottlieb Y."/>
            <person name="Lalzar I."/>
            <person name="Klasson L."/>
        </authorList>
    </citation>
    <scope>NUCLEOTIDE SEQUENCE [LARGE SCALE GENOMIC DNA]</scope>
    <source>
        <strain evidence="15 16">CRt</strain>
    </source>
</reference>
<keyword evidence="4 13" id="KW-0138">CF(0)</keyword>
<feature type="site" description="Reversibly protonated during proton transport" evidence="13">
    <location>
        <position position="66"/>
    </location>
</feature>
<feature type="transmembrane region" description="Helical" evidence="13">
    <location>
        <begin position="56"/>
        <end position="82"/>
    </location>
</feature>
<evidence type="ECO:0000256" key="8">
    <source>
        <dbReference type="ARBA" id="ARBA00023065"/>
    </source>
</evidence>
<keyword evidence="6 13" id="KW-0375">Hydrogen ion transport</keyword>
<keyword evidence="11 13" id="KW-0066">ATP synthesis</keyword>
<dbReference type="EMBL" id="CP011126">
    <property type="protein sequence ID" value="AKQ33151.1"/>
    <property type="molecule type" value="Genomic_DNA"/>
</dbReference>
<dbReference type="Pfam" id="PF00137">
    <property type="entry name" value="ATP-synt_C"/>
    <property type="match status" value="1"/>
</dbReference>
<name>A0ABN4HPS7_9COXI</name>
<evidence type="ECO:0000256" key="12">
    <source>
        <dbReference type="ARBA" id="ARBA00025198"/>
    </source>
</evidence>
<evidence type="ECO:0000256" key="11">
    <source>
        <dbReference type="ARBA" id="ARBA00023310"/>
    </source>
</evidence>
<evidence type="ECO:0000256" key="5">
    <source>
        <dbReference type="ARBA" id="ARBA00022692"/>
    </source>
</evidence>
<evidence type="ECO:0000256" key="2">
    <source>
        <dbReference type="ARBA" id="ARBA00006704"/>
    </source>
</evidence>
<evidence type="ECO:0000256" key="7">
    <source>
        <dbReference type="ARBA" id="ARBA00022989"/>
    </source>
</evidence>
<gene>
    <name evidence="13 15" type="primary">atpE</name>
    <name evidence="15" type="ORF">CleRT_00340</name>
</gene>
<keyword evidence="16" id="KW-1185">Reference proteome</keyword>
<keyword evidence="10 13" id="KW-0472">Membrane</keyword>
<dbReference type="NCBIfam" id="NF005363">
    <property type="entry name" value="PRK06876.1"/>
    <property type="match status" value="1"/>
</dbReference>
<keyword evidence="3 13" id="KW-0813">Transport</keyword>
<dbReference type="PRINTS" id="PR00124">
    <property type="entry name" value="ATPASEC"/>
</dbReference>
<keyword evidence="7 13" id="KW-1133">Transmembrane helix</keyword>
<dbReference type="HAMAP" id="MF_01396">
    <property type="entry name" value="ATP_synth_c_bact"/>
    <property type="match status" value="1"/>
</dbReference>
<evidence type="ECO:0000256" key="6">
    <source>
        <dbReference type="ARBA" id="ARBA00022781"/>
    </source>
</evidence>
<evidence type="ECO:0000256" key="4">
    <source>
        <dbReference type="ARBA" id="ARBA00022547"/>
    </source>
</evidence>
<feature type="domain" description="V-ATPase proteolipid subunit C-like" evidence="14">
    <location>
        <begin position="16"/>
        <end position="79"/>
    </location>
</feature>
<dbReference type="InterPro" id="IPR038662">
    <property type="entry name" value="ATP_synth_F0_csu_sf"/>
</dbReference>
<feature type="transmembrane region" description="Helical" evidence="13">
    <location>
        <begin position="12"/>
        <end position="36"/>
    </location>
</feature>
<comment type="similarity">
    <text evidence="2 13">Belongs to the ATPase C chain family.</text>
</comment>
<dbReference type="InterPro" id="IPR035921">
    <property type="entry name" value="F/V-ATP_Csub_sf"/>
</dbReference>
<dbReference type="SUPFAM" id="SSF81333">
    <property type="entry name" value="F1F0 ATP synthase subunit C"/>
    <property type="match status" value="1"/>
</dbReference>
<evidence type="ECO:0000256" key="13">
    <source>
        <dbReference type="HAMAP-Rule" id="MF_01396"/>
    </source>
</evidence>
<dbReference type="Gene3D" id="1.20.20.10">
    <property type="entry name" value="F1F0 ATP synthase subunit C"/>
    <property type="match status" value="1"/>
</dbReference>
<keyword evidence="9 13" id="KW-0446">Lipid-binding</keyword>
<sequence length="101" mass="10341">MNIAQLIASVQGLSAIAAGLFIGLAAMGTAIGFGMLGGKFLEGVARQPELSTMLMIRMFLMAGLVDAFAAISLVMGLILIFARNPFLNAVVKAVGRAAAGQ</sequence>
<dbReference type="Proteomes" id="UP000063965">
    <property type="component" value="Chromosome"/>
</dbReference>
<keyword evidence="13" id="KW-1003">Cell membrane</keyword>
<evidence type="ECO:0000256" key="10">
    <source>
        <dbReference type="ARBA" id="ARBA00023136"/>
    </source>
</evidence>
<dbReference type="InterPro" id="IPR000454">
    <property type="entry name" value="ATP_synth_F0_csu"/>
</dbReference>
<dbReference type="CDD" id="cd18185">
    <property type="entry name" value="ATP-synt_Fo_c_ATPE"/>
    <property type="match status" value="1"/>
</dbReference>
<dbReference type="InterPro" id="IPR005953">
    <property type="entry name" value="ATP_synth_csu_bac/chlpt"/>
</dbReference>
<comment type="function">
    <text evidence="12 13">F(1)F(0) ATP synthase produces ATP from ADP in the presence of a proton or sodium gradient. F-type ATPases consist of two structural domains, F(1) containing the extramembraneous catalytic core and F(0) containing the membrane proton channel, linked together by a central stalk and a peripheral stalk. During catalysis, ATP synthesis in the catalytic domain of F(1) is coupled via a rotary mechanism of the central stalk subunits to proton translocation.</text>
</comment>
<dbReference type="RefSeq" id="WP_048874753.1">
    <property type="nucleotide sequence ID" value="NZ_CP011126.1"/>
</dbReference>
<protein>
    <recommendedName>
        <fullName evidence="13">ATP synthase subunit c</fullName>
    </recommendedName>
    <alternativeName>
        <fullName evidence="13">ATP synthase F(0) sector subunit c</fullName>
    </alternativeName>
    <alternativeName>
        <fullName evidence="13">F-type ATPase subunit c</fullName>
        <shortName evidence="13">F-ATPase subunit c</shortName>
    </alternativeName>
    <alternativeName>
        <fullName evidence="13">Lipid-binding protein</fullName>
    </alternativeName>
</protein>
<evidence type="ECO:0000256" key="3">
    <source>
        <dbReference type="ARBA" id="ARBA00022448"/>
    </source>
</evidence>
<dbReference type="InterPro" id="IPR002379">
    <property type="entry name" value="ATPase_proteolipid_c-like_dom"/>
</dbReference>
<dbReference type="NCBIfam" id="TIGR01260">
    <property type="entry name" value="ATP_synt_c"/>
    <property type="match status" value="1"/>
</dbReference>
<dbReference type="InterPro" id="IPR020537">
    <property type="entry name" value="ATP_synth_F0_csu_DDCD_BS"/>
</dbReference>
<evidence type="ECO:0000313" key="15">
    <source>
        <dbReference type="EMBL" id="AKQ33151.1"/>
    </source>
</evidence>
<proteinExistence type="inferred from homology"/>
<organism evidence="15 16">
    <name type="scientific">Candidatus Coxiella mudrowiae</name>
    <dbReference type="NCBI Taxonomy" id="2054173"/>
    <lineage>
        <taxon>Bacteria</taxon>
        <taxon>Pseudomonadati</taxon>
        <taxon>Pseudomonadota</taxon>
        <taxon>Gammaproteobacteria</taxon>
        <taxon>Legionellales</taxon>
        <taxon>Coxiellaceae</taxon>
        <taxon>Coxiella</taxon>
    </lineage>
</organism>